<evidence type="ECO:0000256" key="2">
    <source>
        <dbReference type="ARBA" id="ARBA00022771"/>
    </source>
</evidence>
<organism evidence="7 8">
    <name type="scientific">Spizellomyces punctatus (strain DAOM BR117)</name>
    <dbReference type="NCBI Taxonomy" id="645134"/>
    <lineage>
        <taxon>Eukaryota</taxon>
        <taxon>Fungi</taxon>
        <taxon>Fungi incertae sedis</taxon>
        <taxon>Chytridiomycota</taxon>
        <taxon>Chytridiomycota incertae sedis</taxon>
        <taxon>Chytridiomycetes</taxon>
        <taxon>Spizellomycetales</taxon>
        <taxon>Spizellomycetaceae</taxon>
        <taxon>Spizellomyces</taxon>
    </lineage>
</organism>
<dbReference type="VEuPathDB" id="FungiDB:SPPG_03325"/>
<dbReference type="CDD" id="cd16495">
    <property type="entry name" value="RING_CH-C4HC3_MARCH"/>
    <property type="match status" value="1"/>
</dbReference>
<dbReference type="PANTHER" id="PTHR46347">
    <property type="entry name" value="RING/FYVE/PHD ZINC FINGER SUPERFAMILY PROTEIN"/>
    <property type="match status" value="1"/>
</dbReference>
<protein>
    <recommendedName>
        <fullName evidence="6">RING-CH-type domain-containing protein</fullName>
    </recommendedName>
</protein>
<dbReference type="GO" id="GO:0008270">
    <property type="term" value="F:zinc ion binding"/>
    <property type="evidence" value="ECO:0007669"/>
    <property type="project" value="UniProtKB-KW"/>
</dbReference>
<dbReference type="AlphaFoldDB" id="A0A0L0HJ83"/>
<feature type="compositionally biased region" description="Basic and acidic residues" evidence="4">
    <location>
        <begin position="1"/>
        <end position="13"/>
    </location>
</feature>
<dbReference type="SUPFAM" id="SSF57850">
    <property type="entry name" value="RING/U-box"/>
    <property type="match status" value="1"/>
</dbReference>
<dbReference type="Proteomes" id="UP000053201">
    <property type="component" value="Unassembled WGS sequence"/>
</dbReference>
<feature type="region of interest" description="Disordered" evidence="4">
    <location>
        <begin position="1"/>
        <end position="104"/>
    </location>
</feature>
<evidence type="ECO:0000313" key="8">
    <source>
        <dbReference type="Proteomes" id="UP000053201"/>
    </source>
</evidence>
<dbReference type="Gene3D" id="3.30.40.10">
    <property type="entry name" value="Zinc/RING finger domain, C3HC4 (zinc finger)"/>
    <property type="match status" value="1"/>
</dbReference>
<dbReference type="PROSITE" id="PS51292">
    <property type="entry name" value="ZF_RING_CH"/>
    <property type="match status" value="1"/>
</dbReference>
<dbReference type="OrthoDB" id="264354at2759"/>
<reference evidence="7 8" key="1">
    <citation type="submission" date="2009-08" db="EMBL/GenBank/DDBJ databases">
        <title>The Genome Sequence of Spizellomyces punctatus strain DAOM BR117.</title>
        <authorList>
            <consortium name="The Broad Institute Genome Sequencing Platform"/>
            <person name="Russ C."/>
            <person name="Cuomo C."/>
            <person name="Shea T."/>
            <person name="Young S.K."/>
            <person name="Zeng Q."/>
            <person name="Koehrsen M."/>
            <person name="Haas B."/>
            <person name="Borodovsky M."/>
            <person name="Guigo R."/>
            <person name="Alvarado L."/>
            <person name="Berlin A."/>
            <person name="Bochicchio J."/>
            <person name="Borenstein D."/>
            <person name="Chapman S."/>
            <person name="Chen Z."/>
            <person name="Engels R."/>
            <person name="Freedman E."/>
            <person name="Gellesch M."/>
            <person name="Goldberg J."/>
            <person name="Griggs A."/>
            <person name="Gujja S."/>
            <person name="Heiman D."/>
            <person name="Hepburn T."/>
            <person name="Howarth C."/>
            <person name="Jen D."/>
            <person name="Larson L."/>
            <person name="Lewis B."/>
            <person name="Mehta T."/>
            <person name="Park D."/>
            <person name="Pearson M."/>
            <person name="Roberts A."/>
            <person name="Saif S."/>
            <person name="Shenoy N."/>
            <person name="Sisk P."/>
            <person name="Stolte C."/>
            <person name="Sykes S."/>
            <person name="Thomson T."/>
            <person name="Walk T."/>
            <person name="White J."/>
            <person name="Yandava C."/>
            <person name="Burger G."/>
            <person name="Gray M.W."/>
            <person name="Holland P.W.H."/>
            <person name="King N."/>
            <person name="Lang F.B.F."/>
            <person name="Roger A.J."/>
            <person name="Ruiz-Trillo I."/>
            <person name="Lander E."/>
            <person name="Nusbaum C."/>
        </authorList>
    </citation>
    <scope>NUCLEOTIDE SEQUENCE [LARGE SCALE GENOMIC DNA]</scope>
    <source>
        <strain evidence="7 8">DAOM BR117</strain>
    </source>
</reference>
<keyword evidence="5" id="KW-0472">Membrane</keyword>
<evidence type="ECO:0000313" key="7">
    <source>
        <dbReference type="EMBL" id="KND01526.1"/>
    </source>
</evidence>
<keyword evidence="5" id="KW-0812">Transmembrane</keyword>
<dbReference type="SMART" id="SM00744">
    <property type="entry name" value="RINGv"/>
    <property type="match status" value="1"/>
</dbReference>
<feature type="transmembrane region" description="Helical" evidence="5">
    <location>
        <begin position="243"/>
        <end position="266"/>
    </location>
</feature>
<dbReference type="EMBL" id="KQ257454">
    <property type="protein sequence ID" value="KND01526.1"/>
    <property type="molecule type" value="Genomic_DNA"/>
</dbReference>
<evidence type="ECO:0000256" key="5">
    <source>
        <dbReference type="SAM" id="Phobius"/>
    </source>
</evidence>
<feature type="compositionally biased region" description="Acidic residues" evidence="4">
    <location>
        <begin position="74"/>
        <end position="92"/>
    </location>
</feature>
<dbReference type="InParanoid" id="A0A0L0HJ83"/>
<gene>
    <name evidence="7" type="ORF">SPPG_03325</name>
</gene>
<evidence type="ECO:0000256" key="1">
    <source>
        <dbReference type="ARBA" id="ARBA00022723"/>
    </source>
</evidence>
<feature type="compositionally biased region" description="Basic and acidic residues" evidence="4">
    <location>
        <begin position="45"/>
        <end position="56"/>
    </location>
</feature>
<keyword evidence="1" id="KW-0479">Metal-binding</keyword>
<dbReference type="InterPro" id="IPR013083">
    <property type="entry name" value="Znf_RING/FYVE/PHD"/>
</dbReference>
<sequence>METDDSQRHRDTVGTDIGENSGLRQRQAKRNEDAGGPWLASKTGQPHDIELEERTTATDNDFEAIQEVNHVEEDVVADESNPEDEKPEDNDEVGTASAAPGGSTVTDEKLCRICYSPAEDADAAELGRLISPCKCKGTMKYVHIGCLNEWRKVSRNRQSFYECDHCHYRYNFRRTAWAKVVVNEGVVTLLTLIIFFLGVVVAGFLMKLFLLYYVPYPDVDDLDDEDLVFFLRPSSISLWTIDIPHLLTGLVLVGLLGFFQIVLTFLTGPWGGVPRIRTNRGDQSPSIVLMILVAIGVIKTMWTIYKSVRRWSRQRLEIVETAILDVNE</sequence>
<dbReference type="Pfam" id="PF12906">
    <property type="entry name" value="RINGv"/>
    <property type="match status" value="1"/>
</dbReference>
<proteinExistence type="predicted"/>
<evidence type="ECO:0000256" key="4">
    <source>
        <dbReference type="SAM" id="MobiDB-lite"/>
    </source>
</evidence>
<dbReference type="PANTHER" id="PTHR46347:SF1">
    <property type="entry name" value="RING_FYVE_PHD ZINC FINGER SUPERFAMILY PROTEIN"/>
    <property type="match status" value="1"/>
</dbReference>
<keyword evidence="2" id="KW-0863">Zinc-finger</keyword>
<feature type="domain" description="RING-CH-type" evidence="6">
    <location>
        <begin position="103"/>
        <end position="173"/>
    </location>
</feature>
<accession>A0A0L0HJ83</accession>
<dbReference type="OMA" id="CLQSWRH"/>
<keyword evidence="8" id="KW-1185">Reference proteome</keyword>
<dbReference type="RefSeq" id="XP_016609565.1">
    <property type="nucleotide sequence ID" value="XM_016751599.1"/>
</dbReference>
<dbReference type="STRING" id="645134.A0A0L0HJ83"/>
<dbReference type="eggNOG" id="KOG1609">
    <property type="taxonomic scope" value="Eukaryota"/>
</dbReference>
<keyword evidence="3" id="KW-0862">Zinc</keyword>
<feature type="transmembrane region" description="Helical" evidence="5">
    <location>
        <begin position="287"/>
        <end position="305"/>
    </location>
</feature>
<feature type="transmembrane region" description="Helical" evidence="5">
    <location>
        <begin position="189"/>
        <end position="214"/>
    </location>
</feature>
<name>A0A0L0HJ83_SPIPD</name>
<dbReference type="GeneID" id="27686852"/>
<evidence type="ECO:0000259" key="6">
    <source>
        <dbReference type="PROSITE" id="PS51292"/>
    </source>
</evidence>
<dbReference type="InterPro" id="IPR011016">
    <property type="entry name" value="Znf_RING-CH"/>
</dbReference>
<keyword evidence="5" id="KW-1133">Transmembrane helix</keyword>
<evidence type="ECO:0000256" key="3">
    <source>
        <dbReference type="ARBA" id="ARBA00022833"/>
    </source>
</evidence>